<evidence type="ECO:0000313" key="3">
    <source>
        <dbReference type="Proteomes" id="UP001152320"/>
    </source>
</evidence>
<accession>A0A9Q0YI79</accession>
<evidence type="ECO:0008006" key="4">
    <source>
        <dbReference type="Google" id="ProtNLM"/>
    </source>
</evidence>
<reference evidence="2" key="1">
    <citation type="submission" date="2021-10" db="EMBL/GenBank/DDBJ databases">
        <title>Tropical sea cucumber genome reveals ecological adaptation and Cuvierian tubules defense mechanism.</title>
        <authorList>
            <person name="Chen T."/>
        </authorList>
    </citation>
    <scope>NUCLEOTIDE SEQUENCE</scope>
    <source>
        <strain evidence="2">Nanhai2018</strain>
        <tissue evidence="2">Muscle</tissue>
    </source>
</reference>
<keyword evidence="1" id="KW-0732">Signal</keyword>
<proteinExistence type="predicted"/>
<protein>
    <recommendedName>
        <fullName evidence="4">Secreted protein</fullName>
    </recommendedName>
</protein>
<feature type="chain" id="PRO_5040325351" description="Secreted protein" evidence="1">
    <location>
        <begin position="21"/>
        <end position="94"/>
    </location>
</feature>
<evidence type="ECO:0000313" key="2">
    <source>
        <dbReference type="EMBL" id="KAJ8020742.1"/>
    </source>
</evidence>
<dbReference type="EMBL" id="JAIZAY010000022">
    <property type="protein sequence ID" value="KAJ8020742.1"/>
    <property type="molecule type" value="Genomic_DNA"/>
</dbReference>
<sequence>MGCCPESGLTVNFSLRRVLCLATCCGSVVRVTDTPDGRVPKQNLFRPRTSRFFRWYLTHSRSLTAIEDISTCFKNFSLVTRKVYIVVSVRRLKT</sequence>
<dbReference type="Proteomes" id="UP001152320">
    <property type="component" value="Chromosome 22"/>
</dbReference>
<keyword evidence="3" id="KW-1185">Reference proteome</keyword>
<name>A0A9Q0YI79_HOLLE</name>
<feature type="signal peptide" evidence="1">
    <location>
        <begin position="1"/>
        <end position="20"/>
    </location>
</feature>
<gene>
    <name evidence="2" type="ORF">HOLleu_40416</name>
</gene>
<organism evidence="2 3">
    <name type="scientific">Holothuria leucospilota</name>
    <name type="common">Black long sea cucumber</name>
    <name type="synonym">Mertensiothuria leucospilota</name>
    <dbReference type="NCBI Taxonomy" id="206669"/>
    <lineage>
        <taxon>Eukaryota</taxon>
        <taxon>Metazoa</taxon>
        <taxon>Echinodermata</taxon>
        <taxon>Eleutherozoa</taxon>
        <taxon>Echinozoa</taxon>
        <taxon>Holothuroidea</taxon>
        <taxon>Aspidochirotacea</taxon>
        <taxon>Aspidochirotida</taxon>
        <taxon>Holothuriidae</taxon>
        <taxon>Holothuria</taxon>
    </lineage>
</organism>
<evidence type="ECO:0000256" key="1">
    <source>
        <dbReference type="SAM" id="SignalP"/>
    </source>
</evidence>
<dbReference type="AlphaFoldDB" id="A0A9Q0YI79"/>
<comment type="caution">
    <text evidence="2">The sequence shown here is derived from an EMBL/GenBank/DDBJ whole genome shotgun (WGS) entry which is preliminary data.</text>
</comment>